<dbReference type="SUPFAM" id="SSF117839">
    <property type="entry name" value="WWE domain"/>
    <property type="match status" value="1"/>
</dbReference>
<dbReference type="Proteomes" id="UP000676336">
    <property type="component" value="Unassembled WGS sequence"/>
</dbReference>
<dbReference type="EMBL" id="CAJNOV010014895">
    <property type="protein sequence ID" value="CAF1563695.1"/>
    <property type="molecule type" value="Genomic_DNA"/>
</dbReference>
<comment type="catalytic activity">
    <reaction evidence="5 6">
        <text>L-arginyl-[protein] + NAD(+) = N(omega)-(ADP-D-ribosyl)-L-arginyl-[protein] + nicotinamide + H(+)</text>
        <dbReference type="Rhea" id="RHEA:19149"/>
        <dbReference type="Rhea" id="RHEA-COMP:10532"/>
        <dbReference type="Rhea" id="RHEA-COMP:15087"/>
        <dbReference type="ChEBI" id="CHEBI:15378"/>
        <dbReference type="ChEBI" id="CHEBI:17154"/>
        <dbReference type="ChEBI" id="CHEBI:29965"/>
        <dbReference type="ChEBI" id="CHEBI:57540"/>
        <dbReference type="ChEBI" id="CHEBI:142554"/>
        <dbReference type="EC" id="2.4.2.31"/>
    </reaction>
</comment>
<accession>A0A815XZG4</accession>
<evidence type="ECO:0000313" key="11">
    <source>
        <dbReference type="Proteomes" id="UP000663855"/>
    </source>
</evidence>
<dbReference type="EC" id="2.4.2.31" evidence="6"/>
<evidence type="ECO:0000256" key="5">
    <source>
        <dbReference type="ARBA" id="ARBA00047597"/>
    </source>
</evidence>
<dbReference type="PROSITE" id="PS50918">
    <property type="entry name" value="WWE"/>
    <property type="match status" value="1"/>
</dbReference>
<sequence length="414" mass="48171">MSYSSSKLINSSTCIQWMWQSNLNSLDRSKSGSWNYYSDVENLMIEEAFQTAELQIVFDNYYIDFKLNIQVMKTDVTKQNPVKRIVSNGEYTASRQSHYTCDAISREHSFGGQYGWIPPFIKEVRKHLKLQKNQLPSRDSSVVSTIVEKAAMGIIEEGKKVGQLNLAKWMAKQLIERKDKDAKEVWKCCAHLYSLESFLYKTLNETMRLVGVNQHEEIWRSKVRTLGPFCLLLWDDPITKKATTAAEKITVYRGAKLTPTQIDSYRDICQRPEKYGSFQAFTSASRQRNIDDHCPDWNVLFIMEIAFAFTANIRQYSAFPDEEEELIFPGVCFTVERMDFDEIKQQHLIYLKLRQRFNKSSLHEISTNQQQILFDSDTDRQAFYAARRTSIAAATIDTGHLDRSIYVRDYNIDE</sequence>
<evidence type="ECO:0000259" key="7">
    <source>
        <dbReference type="PROSITE" id="PS50918"/>
    </source>
</evidence>
<keyword evidence="2 6" id="KW-0328">Glycosyltransferase</keyword>
<keyword evidence="4" id="KW-0548">Nucleotidyltransferase</keyword>
<dbReference type="GO" id="GO:0016779">
    <property type="term" value="F:nucleotidyltransferase activity"/>
    <property type="evidence" value="ECO:0007669"/>
    <property type="project" value="UniProtKB-KW"/>
</dbReference>
<keyword evidence="6" id="KW-0521">NADP</keyword>
<dbReference type="Gene3D" id="3.30.720.50">
    <property type="match status" value="1"/>
</dbReference>
<dbReference type="EMBL" id="CAJNRE010003896">
    <property type="protein sequence ID" value="CAF2030303.1"/>
    <property type="molecule type" value="Genomic_DNA"/>
</dbReference>
<dbReference type="AlphaFoldDB" id="A0A815XZG4"/>
<dbReference type="Proteomes" id="UP000663855">
    <property type="component" value="Unassembled WGS sequence"/>
</dbReference>
<evidence type="ECO:0000313" key="9">
    <source>
        <dbReference type="EMBL" id="CAF2030303.1"/>
    </source>
</evidence>
<feature type="domain" description="WWE" evidence="7">
    <location>
        <begin position="2"/>
        <end position="84"/>
    </location>
</feature>
<dbReference type="EMBL" id="CAJOBI010061326">
    <property type="protein sequence ID" value="CAF4416740.1"/>
    <property type="molecule type" value="Genomic_DNA"/>
</dbReference>
<dbReference type="SUPFAM" id="SSF56399">
    <property type="entry name" value="ADP-ribosylation"/>
    <property type="match status" value="1"/>
</dbReference>
<dbReference type="Gene3D" id="3.90.176.10">
    <property type="entry name" value="Toxin ADP-ribosyltransferase, Chain A, domain 1"/>
    <property type="match status" value="1"/>
</dbReference>
<dbReference type="InterPro" id="IPR004170">
    <property type="entry name" value="WWE_dom"/>
</dbReference>
<evidence type="ECO:0000313" key="8">
    <source>
        <dbReference type="EMBL" id="CAF1563695.1"/>
    </source>
</evidence>
<protein>
    <recommendedName>
        <fullName evidence="6">NAD(P)(+)--arginine ADP-ribosyltransferase</fullName>
        <ecNumber evidence="6">2.4.2.31</ecNumber>
    </recommendedName>
    <alternativeName>
        <fullName evidence="6">Mono(ADP-ribosyl)transferase</fullName>
    </alternativeName>
</protein>
<gene>
    <name evidence="8" type="ORF">CJN711_LOCUS31348</name>
    <name evidence="9" type="ORF">MBJ925_LOCUS9871</name>
    <name evidence="10" type="ORF">SMN809_LOCUS31160</name>
</gene>
<comment type="similarity">
    <text evidence="1 6">Belongs to the Arg-specific ADP-ribosyltransferase family.</text>
</comment>
<dbReference type="InterPro" id="IPR037197">
    <property type="entry name" value="WWE_dom_sf"/>
</dbReference>
<evidence type="ECO:0000256" key="4">
    <source>
        <dbReference type="ARBA" id="ARBA00022695"/>
    </source>
</evidence>
<keyword evidence="6" id="KW-0520">NAD</keyword>
<dbReference type="GO" id="GO:0106274">
    <property type="term" value="F:NAD+-protein-arginine ADP-ribosyltransferase activity"/>
    <property type="evidence" value="ECO:0007669"/>
    <property type="project" value="UniProtKB-EC"/>
</dbReference>
<comment type="caution">
    <text evidence="8">The sequence shown here is derived from an EMBL/GenBank/DDBJ whole genome shotgun (WGS) entry which is preliminary data.</text>
</comment>
<organism evidence="8 11">
    <name type="scientific">Rotaria magnacalcarata</name>
    <dbReference type="NCBI Taxonomy" id="392030"/>
    <lineage>
        <taxon>Eukaryota</taxon>
        <taxon>Metazoa</taxon>
        <taxon>Spiralia</taxon>
        <taxon>Gnathifera</taxon>
        <taxon>Rotifera</taxon>
        <taxon>Eurotatoria</taxon>
        <taxon>Bdelloidea</taxon>
        <taxon>Philodinida</taxon>
        <taxon>Philodinidae</taxon>
        <taxon>Rotaria</taxon>
    </lineage>
</organism>
<evidence type="ECO:0000256" key="1">
    <source>
        <dbReference type="ARBA" id="ARBA00009558"/>
    </source>
</evidence>
<dbReference type="InterPro" id="IPR000768">
    <property type="entry name" value="ART"/>
</dbReference>
<reference evidence="8" key="1">
    <citation type="submission" date="2021-02" db="EMBL/GenBank/DDBJ databases">
        <authorList>
            <person name="Nowell W R."/>
        </authorList>
    </citation>
    <scope>NUCLEOTIDE SEQUENCE</scope>
</reference>
<name>A0A815XZG4_9BILA</name>
<keyword evidence="3 6" id="KW-0808">Transferase</keyword>
<dbReference type="PROSITE" id="PS51996">
    <property type="entry name" value="TR_MART"/>
    <property type="match status" value="1"/>
</dbReference>
<evidence type="ECO:0000256" key="2">
    <source>
        <dbReference type="ARBA" id="ARBA00022676"/>
    </source>
</evidence>
<dbReference type="Proteomes" id="UP000663824">
    <property type="component" value="Unassembled WGS sequence"/>
</dbReference>
<evidence type="ECO:0000256" key="3">
    <source>
        <dbReference type="ARBA" id="ARBA00022679"/>
    </source>
</evidence>
<dbReference type="Pfam" id="PF02825">
    <property type="entry name" value="WWE"/>
    <property type="match status" value="1"/>
</dbReference>
<evidence type="ECO:0000313" key="10">
    <source>
        <dbReference type="EMBL" id="CAF4416740.1"/>
    </source>
</evidence>
<proteinExistence type="inferred from homology"/>
<evidence type="ECO:0000256" key="6">
    <source>
        <dbReference type="RuleBase" id="RU361228"/>
    </source>
</evidence>
<dbReference type="Pfam" id="PF01129">
    <property type="entry name" value="ART"/>
    <property type="match status" value="1"/>
</dbReference>